<dbReference type="OrthoDB" id="287064at2"/>
<dbReference type="RefSeq" id="WP_132464860.1">
    <property type="nucleotide sequence ID" value="NZ_SLXP01000013.1"/>
</dbReference>
<dbReference type="AlphaFoldDB" id="A0A4V2SQK2"/>
<protein>
    <recommendedName>
        <fullName evidence="3">Sulfotransferase family protein</fullName>
    </recommendedName>
</protein>
<sequence>MTIPLHSLKYRATIWVSTRPTLYYGLRRLTGRFDKLCVTKNTDIVIEGYPRSANSTTAHGFIDRQVGDIRLAHHKHHVAQLLQAARKGLPAVVLIRKPATAMLSNLALVEEARYRGEDRPEKPLSFSDVAFSWLMFYETLEPYLDKIVIAPFDEVTQDLKPMIEDVNATFGTEFQSESTAAAKSTELGWHARPNEKRDEIKDGLRHDFDAALEANAGLRNLMKRCDQVHQRYLEIHARRR</sequence>
<accession>A0A4V2SQK2</accession>
<comment type="caution">
    <text evidence="1">The sequence shown here is derived from an EMBL/GenBank/DDBJ whole genome shotgun (WGS) entry which is preliminary data.</text>
</comment>
<organism evidence="1 2">
    <name type="scientific">Rhodovulum marinum</name>
    <dbReference type="NCBI Taxonomy" id="320662"/>
    <lineage>
        <taxon>Bacteria</taxon>
        <taxon>Pseudomonadati</taxon>
        <taxon>Pseudomonadota</taxon>
        <taxon>Alphaproteobacteria</taxon>
        <taxon>Rhodobacterales</taxon>
        <taxon>Paracoccaceae</taxon>
        <taxon>Rhodovulum</taxon>
    </lineage>
</organism>
<dbReference type="Proteomes" id="UP000294835">
    <property type="component" value="Unassembled WGS sequence"/>
</dbReference>
<evidence type="ECO:0000313" key="2">
    <source>
        <dbReference type="Proteomes" id="UP000294835"/>
    </source>
</evidence>
<name>A0A4V2SQK2_9RHOB</name>
<reference evidence="1 2" key="1">
    <citation type="submission" date="2019-03" db="EMBL/GenBank/DDBJ databases">
        <title>Genomic Encyclopedia of Type Strains, Phase IV (KMG-IV): sequencing the most valuable type-strain genomes for metagenomic binning, comparative biology and taxonomic classification.</title>
        <authorList>
            <person name="Goeker M."/>
        </authorList>
    </citation>
    <scope>NUCLEOTIDE SEQUENCE [LARGE SCALE GENOMIC DNA]</scope>
    <source>
        <strain evidence="1 2">DSM 18063</strain>
    </source>
</reference>
<gene>
    <name evidence="1" type="ORF">EV662_11373</name>
</gene>
<evidence type="ECO:0000313" key="1">
    <source>
        <dbReference type="EMBL" id="TCP39296.1"/>
    </source>
</evidence>
<proteinExistence type="predicted"/>
<dbReference type="EMBL" id="SLXP01000013">
    <property type="protein sequence ID" value="TCP39296.1"/>
    <property type="molecule type" value="Genomic_DNA"/>
</dbReference>
<keyword evidence="2" id="KW-1185">Reference proteome</keyword>
<evidence type="ECO:0008006" key="3">
    <source>
        <dbReference type="Google" id="ProtNLM"/>
    </source>
</evidence>